<dbReference type="EMBL" id="BDSP01000223">
    <property type="protein sequence ID" value="GAX25240.1"/>
    <property type="molecule type" value="Genomic_DNA"/>
</dbReference>
<sequence length="207" mass="23119">MPPTLTGLLRVGLVGSGNRQLFDCRRQIRHLKNSANLPVVEGNIPRGGEGLAVGQFADTRRIFSSNDIRDFARIIGDYNPLHESLDTRRPSGQLSDVLNGHPLIKVDENGMTKEVVHGILLSSLFSCIFGTLIPGSVYRSQTLDFRRPVFVDEAILGRVQIINIEKQRRLDGLIVRCSTYVLKDDKECVRGEAEVWIRHGTTAEKDL</sequence>
<proteinExistence type="predicted"/>
<gene>
    <name evidence="1" type="ORF">FisN_5Lu375</name>
</gene>
<dbReference type="GO" id="GO:0006633">
    <property type="term" value="P:fatty acid biosynthetic process"/>
    <property type="evidence" value="ECO:0007669"/>
    <property type="project" value="TreeGrafter"/>
</dbReference>
<dbReference type="SUPFAM" id="SSF54637">
    <property type="entry name" value="Thioesterase/thiol ester dehydrase-isomerase"/>
    <property type="match status" value="1"/>
</dbReference>
<dbReference type="InParanoid" id="A0A1Z5KG02"/>
<dbReference type="Gene3D" id="3.10.129.10">
    <property type="entry name" value="Hotdog Thioesterase"/>
    <property type="match status" value="1"/>
</dbReference>
<reference evidence="1 2" key="1">
    <citation type="journal article" date="2015" name="Plant Cell">
        <title>Oil accumulation by the oleaginous diatom Fistulifera solaris as revealed by the genome and transcriptome.</title>
        <authorList>
            <person name="Tanaka T."/>
            <person name="Maeda Y."/>
            <person name="Veluchamy A."/>
            <person name="Tanaka M."/>
            <person name="Abida H."/>
            <person name="Marechal E."/>
            <person name="Bowler C."/>
            <person name="Muto M."/>
            <person name="Sunaga Y."/>
            <person name="Tanaka M."/>
            <person name="Yoshino T."/>
            <person name="Taniguchi T."/>
            <person name="Fukuda Y."/>
            <person name="Nemoto M."/>
            <person name="Matsumoto M."/>
            <person name="Wong P.S."/>
            <person name="Aburatani S."/>
            <person name="Fujibuchi W."/>
        </authorList>
    </citation>
    <scope>NUCLEOTIDE SEQUENCE [LARGE SCALE GENOMIC DNA]</scope>
    <source>
        <strain evidence="1 2">JPCC DA0580</strain>
    </source>
</reference>
<dbReference type="GO" id="GO:0019171">
    <property type="term" value="F:(3R)-hydroxyacyl-[acyl-carrier-protein] dehydratase activity"/>
    <property type="evidence" value="ECO:0007669"/>
    <property type="project" value="TreeGrafter"/>
</dbReference>
<dbReference type="InterPro" id="IPR050965">
    <property type="entry name" value="UPF0336/Enoyl-CoA_hydratase"/>
</dbReference>
<dbReference type="Proteomes" id="UP000198406">
    <property type="component" value="Unassembled WGS sequence"/>
</dbReference>
<comment type="caution">
    <text evidence="1">The sequence shown here is derived from an EMBL/GenBank/DDBJ whole genome shotgun (WGS) entry which is preliminary data.</text>
</comment>
<organism evidence="1 2">
    <name type="scientific">Fistulifera solaris</name>
    <name type="common">Oleaginous diatom</name>
    <dbReference type="NCBI Taxonomy" id="1519565"/>
    <lineage>
        <taxon>Eukaryota</taxon>
        <taxon>Sar</taxon>
        <taxon>Stramenopiles</taxon>
        <taxon>Ochrophyta</taxon>
        <taxon>Bacillariophyta</taxon>
        <taxon>Bacillariophyceae</taxon>
        <taxon>Bacillariophycidae</taxon>
        <taxon>Naviculales</taxon>
        <taxon>Naviculaceae</taxon>
        <taxon>Fistulifera</taxon>
    </lineage>
</organism>
<evidence type="ECO:0000313" key="1">
    <source>
        <dbReference type="EMBL" id="GAX25240.1"/>
    </source>
</evidence>
<protein>
    <recommendedName>
        <fullName evidence="3">MaoC-like domain-containing protein</fullName>
    </recommendedName>
</protein>
<dbReference type="OrthoDB" id="3592703at2759"/>
<dbReference type="PANTHER" id="PTHR43437:SF3">
    <property type="entry name" value="HYDROXYACYL-THIOESTER DEHYDRATASE TYPE 2, MITOCHONDRIAL"/>
    <property type="match status" value="1"/>
</dbReference>
<dbReference type="AlphaFoldDB" id="A0A1Z5KG02"/>
<evidence type="ECO:0008006" key="3">
    <source>
        <dbReference type="Google" id="ProtNLM"/>
    </source>
</evidence>
<keyword evidence="2" id="KW-1185">Reference proteome</keyword>
<evidence type="ECO:0000313" key="2">
    <source>
        <dbReference type="Proteomes" id="UP000198406"/>
    </source>
</evidence>
<accession>A0A1Z5KG02</accession>
<dbReference type="GO" id="GO:0005739">
    <property type="term" value="C:mitochondrion"/>
    <property type="evidence" value="ECO:0007669"/>
    <property type="project" value="TreeGrafter"/>
</dbReference>
<name>A0A1Z5KG02_FISSO</name>
<dbReference type="PANTHER" id="PTHR43437">
    <property type="entry name" value="HYDROXYACYL-THIOESTER DEHYDRATASE TYPE 2, MITOCHONDRIAL-RELATED"/>
    <property type="match status" value="1"/>
</dbReference>
<dbReference type="InterPro" id="IPR029069">
    <property type="entry name" value="HotDog_dom_sf"/>
</dbReference>